<dbReference type="SUPFAM" id="SSF52317">
    <property type="entry name" value="Class I glutamine amidotransferase-like"/>
    <property type="match status" value="1"/>
</dbReference>
<evidence type="ECO:0000256" key="1">
    <source>
        <dbReference type="ARBA" id="ARBA00001946"/>
    </source>
</evidence>
<evidence type="ECO:0000256" key="6">
    <source>
        <dbReference type="ARBA" id="ARBA00022842"/>
    </source>
</evidence>
<dbReference type="CDD" id="cd03130">
    <property type="entry name" value="GATase1_CobB"/>
    <property type="match status" value="1"/>
</dbReference>
<keyword evidence="3 8" id="KW-0436">Ligase</keyword>
<evidence type="ECO:0000256" key="8">
    <source>
        <dbReference type="HAMAP-Rule" id="MF_00027"/>
    </source>
</evidence>
<reference evidence="12" key="2">
    <citation type="submission" date="2019-01" db="EMBL/GenBank/DDBJ databases">
        <title>Genome sequence of Desulfonema ishimotonii strain Tokyo 01.</title>
        <authorList>
            <person name="Fukui M."/>
        </authorList>
    </citation>
    <scope>NUCLEOTIDE SEQUENCE [LARGE SCALE GENOMIC DNA]</scope>
    <source>
        <strain evidence="12">Tokyo 01</strain>
    </source>
</reference>
<dbReference type="AlphaFoldDB" id="A0A401G482"/>
<dbReference type="GO" id="GO:0042242">
    <property type="term" value="F:cobyrinic acid a,c-diamide synthase activity"/>
    <property type="evidence" value="ECO:0007669"/>
    <property type="project" value="UniProtKB-UniRule"/>
</dbReference>
<evidence type="ECO:0000256" key="3">
    <source>
        <dbReference type="ARBA" id="ARBA00022598"/>
    </source>
</evidence>
<feature type="active site" description="Nucleophile" evidence="8">
    <location>
        <position position="311"/>
    </location>
</feature>
<reference evidence="12" key="1">
    <citation type="submission" date="2017-11" db="EMBL/GenBank/DDBJ databases">
        <authorList>
            <person name="Watanabe M."/>
            <person name="Kojima H."/>
        </authorList>
    </citation>
    <scope>NUCLEOTIDE SEQUENCE [LARGE SCALE GENOMIC DNA]</scope>
    <source>
        <strain evidence="12">Tokyo 01</strain>
    </source>
</reference>
<keyword evidence="7 8" id="KW-0315">Glutamine amidotransferase</keyword>
<gene>
    <name evidence="8" type="primary">cbiA</name>
    <name evidence="11" type="ORF">DENIS_5048</name>
</gene>
<keyword evidence="12" id="KW-1185">Reference proteome</keyword>
<comment type="catalytic activity">
    <reaction evidence="8">
        <text>cob(II)yrinate + 2 L-glutamine + 2 ATP + 2 H2O = cob(II)yrinate a,c diamide + 2 L-glutamate + 2 ADP + 2 phosphate + 2 H(+)</text>
        <dbReference type="Rhea" id="RHEA:26289"/>
        <dbReference type="ChEBI" id="CHEBI:15377"/>
        <dbReference type="ChEBI" id="CHEBI:15378"/>
        <dbReference type="ChEBI" id="CHEBI:29985"/>
        <dbReference type="ChEBI" id="CHEBI:30616"/>
        <dbReference type="ChEBI" id="CHEBI:43474"/>
        <dbReference type="ChEBI" id="CHEBI:58359"/>
        <dbReference type="ChEBI" id="CHEBI:58537"/>
        <dbReference type="ChEBI" id="CHEBI:58894"/>
        <dbReference type="ChEBI" id="CHEBI:456216"/>
        <dbReference type="EC" id="6.3.5.11"/>
    </reaction>
</comment>
<keyword evidence="4 8" id="KW-0547">Nucleotide-binding</keyword>
<comment type="cofactor">
    <cofactor evidence="1 8">
        <name>Mg(2+)</name>
        <dbReference type="ChEBI" id="CHEBI:18420"/>
    </cofactor>
</comment>
<dbReference type="CDD" id="cd05388">
    <property type="entry name" value="CobB_N"/>
    <property type="match status" value="1"/>
</dbReference>
<feature type="domain" description="CobQ/CobB/MinD/ParA nucleotide binding" evidence="9">
    <location>
        <begin position="2"/>
        <end position="173"/>
    </location>
</feature>
<comment type="similarity">
    <text evidence="8">Belongs to the CobB/CbiA family.</text>
</comment>
<dbReference type="InterPro" id="IPR029062">
    <property type="entry name" value="Class_I_gatase-like"/>
</dbReference>
<proteinExistence type="inferred from homology"/>
<dbReference type="EC" id="6.3.5.11" evidence="8"/>
<dbReference type="Gene3D" id="3.40.50.300">
    <property type="entry name" value="P-loop containing nucleotide triphosphate hydrolases"/>
    <property type="match status" value="1"/>
</dbReference>
<comment type="miscellaneous">
    <text evidence="8">The a and c carboxylates of cobyrinate are activated for nucleophilic attack via formation of a phosphorylated intermediate by ATP. CbiA catalyzes first the amidation of the c-carboxylate, and then that of the a-carboxylate.</text>
</comment>
<dbReference type="InterPro" id="IPR027417">
    <property type="entry name" value="P-loop_NTPase"/>
</dbReference>
<name>A0A401G482_9BACT</name>
<dbReference type="PANTHER" id="PTHR43873">
    <property type="entry name" value="COBYRINATE A,C-DIAMIDE SYNTHASE"/>
    <property type="match status" value="1"/>
</dbReference>
<dbReference type="UniPathway" id="UPA00148">
    <property type="reaction ID" value="UER00231"/>
</dbReference>
<dbReference type="InterPro" id="IPR004484">
    <property type="entry name" value="CbiA/CobB_synth"/>
</dbReference>
<dbReference type="HAMAP" id="MF_00027">
    <property type="entry name" value="CobB_CbiA"/>
    <property type="match status" value="1"/>
</dbReference>
<comment type="domain">
    <text evidence="8">Comprises of two domains. The C-terminal domain contains the binding site for glutamine and catalyzes the hydrolysis of this substrate to glutamate and ammonia. The N-terminal domain is anticipated to bind ATP and cobyrinate and catalyzes the ultimate synthesis of the diamide product. The ammonia produced via the glutaminase domain is probably translocated to the adjacent domain via a molecular tunnel, where it reacts with an activated intermediate.</text>
</comment>
<accession>A0A401G482</accession>
<dbReference type="PROSITE" id="PS51274">
    <property type="entry name" value="GATASE_COBBQ"/>
    <property type="match status" value="1"/>
</dbReference>
<evidence type="ECO:0000259" key="9">
    <source>
        <dbReference type="Pfam" id="PF01656"/>
    </source>
</evidence>
<feature type="site" description="Increases nucleophilicity of active site Cys" evidence="8">
    <location>
        <position position="415"/>
    </location>
</feature>
<evidence type="ECO:0000256" key="7">
    <source>
        <dbReference type="ARBA" id="ARBA00022962"/>
    </source>
</evidence>
<evidence type="ECO:0000259" key="10">
    <source>
        <dbReference type="Pfam" id="PF07685"/>
    </source>
</evidence>
<dbReference type="GO" id="GO:0009236">
    <property type="term" value="P:cobalamin biosynthetic process"/>
    <property type="evidence" value="ECO:0007669"/>
    <property type="project" value="UniProtKB-UniRule"/>
</dbReference>
<dbReference type="SUPFAM" id="SSF52540">
    <property type="entry name" value="P-loop containing nucleoside triphosphate hydrolases"/>
    <property type="match status" value="1"/>
</dbReference>
<keyword evidence="6 8" id="KW-0460">Magnesium</keyword>
<dbReference type="Proteomes" id="UP000288096">
    <property type="component" value="Unassembled WGS sequence"/>
</dbReference>
<keyword evidence="2 8" id="KW-0169">Cobalamin biosynthesis</keyword>
<protein>
    <recommendedName>
        <fullName evidence="8">Cobyrinate a,c-diamide synthase</fullName>
        <ecNumber evidence="8">6.3.5.11</ecNumber>
    </recommendedName>
    <alternativeName>
        <fullName evidence="8">Cobyrinic acid a,c-diamide synthetase</fullName>
    </alternativeName>
</protein>
<dbReference type="InterPro" id="IPR002586">
    <property type="entry name" value="CobQ/CobB/MinD/ParA_Nub-bd_dom"/>
</dbReference>
<sequence>MTLGIMAALARRGLRVAPFKIGPDFIDPGHHTRVTGVISRNLDGWMLSERYNRDCFERHTRGTDIAVAEGVMGLFDGYDGRTDAGSTAQMARWLGLPVLLVVNARSMARSVAPLVQGFERFDPSLRFAGVLFNNIGSPNHLTYLKDALEGHVRMPCLGGILRDDRIAIPERHLGLVTQDEHPLSGQHTDRLVAMIENRMNLDALLDGLPERPPETGPPAPGIRTPSVRIGVASDRAFCFYYQDNLDILEKNGAEIVRFSPLDAPALPERLDGLYFGGGYPELFARQLAGNTALRSRIKELSRAGMPIYGECGGFMYLCRELRDVEGTPHPMTGCFPMVTAMYPRLKSLGYRQVTQTRDSVLGPAGQQMRGHEFHYSEIISDSDGPATVYSVEKRIGNHRTAEGFSTARTLGSYVHLHFGSRPEVAGHFIKACQAFQQERKSVS</sequence>
<dbReference type="Gene3D" id="3.40.50.880">
    <property type="match status" value="1"/>
</dbReference>
<feature type="domain" description="CobB/CobQ-like glutamine amidotransferase" evidence="10">
    <location>
        <begin position="228"/>
        <end position="421"/>
    </location>
</feature>
<organism evidence="11 12">
    <name type="scientific">Desulfonema ishimotonii</name>
    <dbReference type="NCBI Taxonomy" id="45657"/>
    <lineage>
        <taxon>Bacteria</taxon>
        <taxon>Pseudomonadati</taxon>
        <taxon>Thermodesulfobacteriota</taxon>
        <taxon>Desulfobacteria</taxon>
        <taxon>Desulfobacterales</taxon>
        <taxon>Desulfococcaceae</taxon>
        <taxon>Desulfonema</taxon>
    </lineage>
</organism>
<dbReference type="PANTHER" id="PTHR43873:SF1">
    <property type="entry name" value="COBYRINATE A,C-DIAMIDE SYNTHASE"/>
    <property type="match status" value="1"/>
</dbReference>
<keyword evidence="5 8" id="KW-0067">ATP-binding</keyword>
<evidence type="ECO:0000256" key="2">
    <source>
        <dbReference type="ARBA" id="ARBA00022573"/>
    </source>
</evidence>
<comment type="pathway">
    <text evidence="8">Cofactor biosynthesis; adenosylcobalamin biosynthesis; cob(II)yrinate a,c-diamide from sirohydrochlorin (anaerobic route): step 10/10.</text>
</comment>
<evidence type="ECO:0000313" key="11">
    <source>
        <dbReference type="EMBL" id="GBC64048.1"/>
    </source>
</evidence>
<evidence type="ECO:0000256" key="5">
    <source>
        <dbReference type="ARBA" id="ARBA00022840"/>
    </source>
</evidence>
<evidence type="ECO:0000256" key="4">
    <source>
        <dbReference type="ARBA" id="ARBA00022741"/>
    </source>
</evidence>
<dbReference type="InterPro" id="IPR011698">
    <property type="entry name" value="GATase_3"/>
</dbReference>
<dbReference type="GO" id="GO:0005524">
    <property type="term" value="F:ATP binding"/>
    <property type="evidence" value="ECO:0007669"/>
    <property type="project" value="UniProtKB-UniRule"/>
</dbReference>
<comment type="function">
    <text evidence="8">Catalyzes the ATP-dependent amidation of the two carboxylate groups at positions a and c of cobyrinate, using either L-glutamine or ammonia as the nitrogen source.</text>
</comment>
<dbReference type="NCBIfam" id="TIGR00379">
    <property type="entry name" value="cobB"/>
    <property type="match status" value="1"/>
</dbReference>
<dbReference type="Pfam" id="PF01656">
    <property type="entry name" value="CbiA"/>
    <property type="match status" value="1"/>
</dbReference>
<dbReference type="Pfam" id="PF07685">
    <property type="entry name" value="GATase_3"/>
    <property type="match status" value="1"/>
</dbReference>
<dbReference type="NCBIfam" id="NF002204">
    <property type="entry name" value="PRK01077.1"/>
    <property type="match status" value="1"/>
</dbReference>
<evidence type="ECO:0000313" key="12">
    <source>
        <dbReference type="Proteomes" id="UP000288096"/>
    </source>
</evidence>
<comment type="caution">
    <text evidence="11">The sequence shown here is derived from an EMBL/GenBank/DDBJ whole genome shotgun (WGS) entry which is preliminary data.</text>
</comment>
<dbReference type="EMBL" id="BEXT01000001">
    <property type="protein sequence ID" value="GBC64048.1"/>
    <property type="molecule type" value="Genomic_DNA"/>
</dbReference>